<dbReference type="Gene3D" id="1.10.443.10">
    <property type="entry name" value="Intergrase catalytic core"/>
    <property type="match status" value="1"/>
</dbReference>
<protein>
    <submittedName>
        <fullName evidence="7">Site-specific integrase</fullName>
    </submittedName>
</protein>
<dbReference type="InterPro" id="IPR050090">
    <property type="entry name" value="Tyrosine_recombinase_XerCD"/>
</dbReference>
<sequence>MSVHKYTTAKGPRWSVAYSRPDGTRTQKRGFLTKTAAKAWETKLVSDILTGQWVDEKGGKQTIGELGDAWLNRQTHLKPSSLRSLRNVWEAKVKPQWGSRTLDSVKHTEVADWLANMTTREGKPLAATTKRYAHQILNNIYKDAVRDRAILTNPVEGIPLPKKTRARKTYLTHEQLQAFAAACGEYETLVLVIGYCGLRWGEAIALTTNDIDLLRHRITINKNAVWLDKKVHLGTPKSNEERTVPIIGLVADKLEKHMRTVPTGGLVWEAPRGGYVPRPNAREGYWARAIKTSGIPRITPHELRHTAASLAVQSGANIKAVQRMLGHSSAAMTLDVYADLFDDDLDQLADRLNASNPSGGAYIALRAMLYAKAL</sequence>
<dbReference type="InterPro" id="IPR011010">
    <property type="entry name" value="DNA_brk_join_enz"/>
</dbReference>
<dbReference type="AlphaFoldDB" id="A0A2W5IBA1"/>
<dbReference type="PROSITE" id="PS51900">
    <property type="entry name" value="CB"/>
    <property type="match status" value="1"/>
</dbReference>
<reference evidence="7 8" key="1">
    <citation type="submission" date="2017-08" db="EMBL/GenBank/DDBJ databases">
        <title>Infants hospitalized years apart are colonized by the same room-sourced microbial strains.</title>
        <authorList>
            <person name="Brooks B."/>
            <person name="Olm M.R."/>
            <person name="Firek B.A."/>
            <person name="Baker R."/>
            <person name="Thomas B.C."/>
            <person name="Morowitz M.J."/>
            <person name="Banfield J.F."/>
        </authorList>
    </citation>
    <scope>NUCLEOTIDE SEQUENCE [LARGE SCALE GENOMIC DNA]</scope>
    <source>
        <strain evidence="7">S2_006_000_R1_57</strain>
    </source>
</reference>
<name>A0A2W5IBA1_9ACTN</name>
<accession>A0A2W5IBA1</accession>
<feature type="domain" description="Tyr recombinase" evidence="5">
    <location>
        <begin position="166"/>
        <end position="350"/>
    </location>
</feature>
<dbReference type="Gene3D" id="1.10.150.130">
    <property type="match status" value="1"/>
</dbReference>
<dbReference type="GO" id="GO:0015074">
    <property type="term" value="P:DNA integration"/>
    <property type="evidence" value="ECO:0007669"/>
    <property type="project" value="InterPro"/>
</dbReference>
<keyword evidence="2 4" id="KW-0238">DNA-binding</keyword>
<proteinExistence type="inferred from homology"/>
<dbReference type="InterPro" id="IPR002104">
    <property type="entry name" value="Integrase_catalytic"/>
</dbReference>
<evidence type="ECO:0000313" key="7">
    <source>
        <dbReference type="EMBL" id="PZP88578.1"/>
    </source>
</evidence>
<dbReference type="PROSITE" id="PS51898">
    <property type="entry name" value="TYR_RECOMBINASE"/>
    <property type="match status" value="1"/>
</dbReference>
<evidence type="ECO:0000256" key="1">
    <source>
        <dbReference type="ARBA" id="ARBA00008857"/>
    </source>
</evidence>
<dbReference type="GO" id="GO:0006310">
    <property type="term" value="P:DNA recombination"/>
    <property type="evidence" value="ECO:0007669"/>
    <property type="project" value="UniProtKB-KW"/>
</dbReference>
<dbReference type="EMBL" id="QFOZ01000010">
    <property type="protein sequence ID" value="PZP88578.1"/>
    <property type="molecule type" value="Genomic_DNA"/>
</dbReference>
<evidence type="ECO:0000313" key="8">
    <source>
        <dbReference type="Proteomes" id="UP000248606"/>
    </source>
</evidence>
<evidence type="ECO:0000256" key="4">
    <source>
        <dbReference type="PROSITE-ProRule" id="PRU01248"/>
    </source>
</evidence>
<dbReference type="InterPro" id="IPR013762">
    <property type="entry name" value="Integrase-like_cat_sf"/>
</dbReference>
<dbReference type="GO" id="GO:0003677">
    <property type="term" value="F:DNA binding"/>
    <property type="evidence" value="ECO:0007669"/>
    <property type="project" value="UniProtKB-UniRule"/>
</dbReference>
<evidence type="ECO:0000256" key="2">
    <source>
        <dbReference type="ARBA" id="ARBA00023125"/>
    </source>
</evidence>
<keyword evidence="3" id="KW-0233">DNA recombination</keyword>
<dbReference type="Proteomes" id="UP000248606">
    <property type="component" value="Unassembled WGS sequence"/>
</dbReference>
<evidence type="ECO:0000259" key="6">
    <source>
        <dbReference type="PROSITE" id="PS51900"/>
    </source>
</evidence>
<gene>
    <name evidence="7" type="ORF">DI579_06075</name>
</gene>
<evidence type="ECO:0000256" key="3">
    <source>
        <dbReference type="ARBA" id="ARBA00023172"/>
    </source>
</evidence>
<dbReference type="Pfam" id="PF00589">
    <property type="entry name" value="Phage_integrase"/>
    <property type="match status" value="1"/>
</dbReference>
<comment type="similarity">
    <text evidence="1">Belongs to the 'phage' integrase family.</text>
</comment>
<dbReference type="InterPro" id="IPR044068">
    <property type="entry name" value="CB"/>
</dbReference>
<dbReference type="PANTHER" id="PTHR30349:SF64">
    <property type="entry name" value="PROPHAGE INTEGRASE INTD-RELATED"/>
    <property type="match status" value="1"/>
</dbReference>
<evidence type="ECO:0000259" key="5">
    <source>
        <dbReference type="PROSITE" id="PS51898"/>
    </source>
</evidence>
<dbReference type="RefSeq" id="WP_303678926.1">
    <property type="nucleotide sequence ID" value="NZ_QFOZ01000010.1"/>
</dbReference>
<dbReference type="CDD" id="cd01189">
    <property type="entry name" value="INT_ICEBs1_C_like"/>
    <property type="match status" value="1"/>
</dbReference>
<feature type="domain" description="Core-binding (CB)" evidence="6">
    <location>
        <begin position="61"/>
        <end position="145"/>
    </location>
</feature>
<organism evidence="7 8">
    <name type="scientific">Lawsonella clevelandensis</name>
    <dbReference type="NCBI Taxonomy" id="1528099"/>
    <lineage>
        <taxon>Bacteria</taxon>
        <taxon>Bacillati</taxon>
        <taxon>Actinomycetota</taxon>
        <taxon>Actinomycetes</taxon>
        <taxon>Mycobacteriales</taxon>
        <taxon>Lawsonellaceae</taxon>
        <taxon>Lawsonella</taxon>
    </lineage>
</organism>
<dbReference type="PANTHER" id="PTHR30349">
    <property type="entry name" value="PHAGE INTEGRASE-RELATED"/>
    <property type="match status" value="1"/>
</dbReference>
<dbReference type="InterPro" id="IPR010998">
    <property type="entry name" value="Integrase_recombinase_N"/>
</dbReference>
<dbReference type="SUPFAM" id="SSF56349">
    <property type="entry name" value="DNA breaking-rejoining enzymes"/>
    <property type="match status" value="1"/>
</dbReference>
<comment type="caution">
    <text evidence="7">The sequence shown here is derived from an EMBL/GenBank/DDBJ whole genome shotgun (WGS) entry which is preliminary data.</text>
</comment>